<protein>
    <submittedName>
        <fullName evidence="1">Alpha integrin</fullName>
    </submittedName>
</protein>
<gene>
    <name evidence="1" type="ORF">P378_17765</name>
</gene>
<dbReference type="Gene3D" id="2.130.10.10">
    <property type="entry name" value="YVTN repeat-like/Quinoprotein amine dehydrogenase"/>
    <property type="match status" value="1"/>
</dbReference>
<dbReference type="OrthoDB" id="1785329at2"/>
<accession>A0A2C6MB39</accession>
<dbReference type="SUPFAM" id="SSF50978">
    <property type="entry name" value="WD40 repeat-like"/>
    <property type="match status" value="1"/>
</dbReference>
<evidence type="ECO:0000313" key="2">
    <source>
        <dbReference type="Proteomes" id="UP000222564"/>
    </source>
</evidence>
<reference evidence="1 2" key="1">
    <citation type="submission" date="2013-09" db="EMBL/GenBank/DDBJ databases">
        <title>Biodegradation of hydrocarbons in the deep terrestrial subsurface : characterization of a microbial consortium composed of two Desulfotomaculum species originating from a deep geological formation.</title>
        <authorList>
            <person name="Aullo T."/>
            <person name="Berlendis S."/>
            <person name="Lascourreges J.-F."/>
            <person name="Dessort D."/>
            <person name="Saint-Laurent S."/>
            <person name="Schraauwers B."/>
            <person name="Mas J."/>
            <person name="Magot M."/>
            <person name="Ranchou-Peyruse A."/>
        </authorList>
    </citation>
    <scope>NUCLEOTIDE SEQUENCE [LARGE SCALE GENOMIC DNA]</scope>
    <source>
        <strain evidence="1 2">Bs107</strain>
    </source>
</reference>
<dbReference type="InterPro" id="IPR036322">
    <property type="entry name" value="WD40_repeat_dom_sf"/>
</dbReference>
<keyword evidence="2" id="KW-1185">Reference proteome</keyword>
<proteinExistence type="predicted"/>
<name>A0A2C6MB39_9FIRM</name>
<dbReference type="GO" id="GO:0007229">
    <property type="term" value="P:integrin-mediated signaling pathway"/>
    <property type="evidence" value="ECO:0007669"/>
    <property type="project" value="UniProtKB-KW"/>
</dbReference>
<keyword evidence="1" id="KW-0401">Integrin</keyword>
<dbReference type="Proteomes" id="UP000222564">
    <property type="component" value="Unassembled WGS sequence"/>
</dbReference>
<dbReference type="EMBL" id="AWQQ01000105">
    <property type="protein sequence ID" value="PHJ37238.1"/>
    <property type="molecule type" value="Genomic_DNA"/>
</dbReference>
<dbReference type="InterPro" id="IPR015943">
    <property type="entry name" value="WD40/YVTN_repeat-like_dom_sf"/>
</dbReference>
<dbReference type="AlphaFoldDB" id="A0A2C6MB39"/>
<sequence length="333" mass="35420">MTRSRVLWQTNLEGPLLVETGNILTRERQDLVVASGSRVYIFTPQNAAYQLASAIDVNQPILSLAVGLPAFTSENIFVGTANRIVVYGNLQGVITQLSQTEPEPGANFNDMVLADVDGDGRQELAAIAGGNNTLYVYLVTGQTLQALRLELLAIRQLPGTPRSITAFRPDPVRPPFLAIAYNINQRTGIITLFITETGFEEGPAINNLPYQIPDLSAADLLPDPGEELTAAGSDGSVRIFTANARLVTGLVTKNLGSTVTAVAAKTTGPQAALLVAGTPGSYVFGFYSPGITDEPNWAFRAGGPVRDLAIIDGEKVVVGTTNGILQVWQVQNT</sequence>
<evidence type="ECO:0000313" key="1">
    <source>
        <dbReference type="EMBL" id="PHJ37238.1"/>
    </source>
</evidence>
<organism evidence="1 2">
    <name type="scientific">Desulforamulus profundi</name>
    <dbReference type="NCBI Taxonomy" id="1383067"/>
    <lineage>
        <taxon>Bacteria</taxon>
        <taxon>Bacillati</taxon>
        <taxon>Bacillota</taxon>
        <taxon>Clostridia</taxon>
        <taxon>Eubacteriales</taxon>
        <taxon>Peptococcaceae</taxon>
        <taxon>Desulforamulus</taxon>
    </lineage>
</organism>
<comment type="caution">
    <text evidence="1">The sequence shown here is derived from an EMBL/GenBank/DDBJ whole genome shotgun (WGS) entry which is preliminary data.</text>
</comment>